<protein>
    <recommendedName>
        <fullName evidence="3">Glutathione-dependent formaldehyde-activating enzyme</fullName>
    </recommendedName>
</protein>
<dbReference type="PANTHER" id="PTHR28620">
    <property type="entry name" value="CENTROMERE PROTEIN V"/>
    <property type="match status" value="1"/>
</dbReference>
<comment type="caution">
    <text evidence="1">The sequence shown here is derived from an EMBL/GenBank/DDBJ whole genome shotgun (WGS) entry which is preliminary data.</text>
</comment>
<dbReference type="Gene3D" id="2.170.150.70">
    <property type="match status" value="1"/>
</dbReference>
<evidence type="ECO:0000313" key="2">
    <source>
        <dbReference type="Proteomes" id="UP001055172"/>
    </source>
</evidence>
<dbReference type="EMBL" id="BPPX01000003">
    <property type="protein sequence ID" value="GJC78865.1"/>
    <property type="molecule type" value="Genomic_DNA"/>
</dbReference>
<dbReference type="AlphaFoldDB" id="A0AA37LN99"/>
<dbReference type="InterPro" id="IPR052355">
    <property type="entry name" value="CENP-V-like"/>
</dbReference>
<sequence>MDFLGTLPDVPGDDLKIYTGGCDCGAVQVAVRTKPIHDAEIKEDNCSICIRVTLVGQDQTQEYKFGREFNGSPFCRICGVHCFGNLYGPPKDIVARLPEAKQEFVRKQLEVRPLNIRVLDDVEWDKINITWSNEGTGATSCLNETLKNCLDCLLCSLDV</sequence>
<dbReference type="SUPFAM" id="SSF51316">
    <property type="entry name" value="Mss4-like"/>
    <property type="match status" value="1"/>
</dbReference>
<accession>A0AA37LN99</accession>
<organism evidence="1 2">
    <name type="scientific">Colletotrichum liriopes</name>
    <dbReference type="NCBI Taxonomy" id="708192"/>
    <lineage>
        <taxon>Eukaryota</taxon>
        <taxon>Fungi</taxon>
        <taxon>Dikarya</taxon>
        <taxon>Ascomycota</taxon>
        <taxon>Pezizomycotina</taxon>
        <taxon>Sordariomycetes</taxon>
        <taxon>Hypocreomycetidae</taxon>
        <taxon>Glomerellales</taxon>
        <taxon>Glomerellaceae</taxon>
        <taxon>Colletotrichum</taxon>
        <taxon>Colletotrichum spaethianum species complex</taxon>
    </lineage>
</organism>
<dbReference type="PANTHER" id="PTHR28620:SF1">
    <property type="entry name" value="CENP-V_GFA DOMAIN-CONTAINING PROTEIN"/>
    <property type="match status" value="1"/>
</dbReference>
<dbReference type="InterPro" id="IPR011057">
    <property type="entry name" value="Mss4-like_sf"/>
</dbReference>
<gene>
    <name evidence="1" type="ORF">ColLi_01703</name>
</gene>
<reference evidence="1 2" key="1">
    <citation type="submission" date="2021-07" db="EMBL/GenBank/DDBJ databases">
        <title>Genome data of Colletotrichum spaethianum.</title>
        <authorList>
            <person name="Utami Y.D."/>
            <person name="Hiruma K."/>
        </authorList>
    </citation>
    <scope>NUCLEOTIDE SEQUENCE [LARGE SCALE GENOMIC DNA]</scope>
    <source>
        <strain evidence="1 2">MAFF 242679</strain>
    </source>
</reference>
<keyword evidence="2" id="KW-1185">Reference proteome</keyword>
<dbReference type="Proteomes" id="UP001055172">
    <property type="component" value="Unassembled WGS sequence"/>
</dbReference>
<evidence type="ECO:0008006" key="3">
    <source>
        <dbReference type="Google" id="ProtNLM"/>
    </source>
</evidence>
<evidence type="ECO:0000313" key="1">
    <source>
        <dbReference type="EMBL" id="GJC78865.1"/>
    </source>
</evidence>
<proteinExistence type="predicted"/>
<name>A0AA37LN99_9PEZI</name>